<dbReference type="InterPro" id="IPR052568">
    <property type="entry name" value="PKS-FAS_Synthase"/>
</dbReference>
<dbReference type="Pfam" id="PF00109">
    <property type="entry name" value="ketoacyl-synt"/>
    <property type="match status" value="2"/>
</dbReference>
<dbReference type="RefSeq" id="WP_280653842.1">
    <property type="nucleotide sequence ID" value="NZ_JANQDH010000034.1"/>
</dbReference>
<dbReference type="PANTHER" id="PTHR43074:SF1">
    <property type="entry name" value="BETA-KETOACYL SYNTHASE FAMILY PROTEIN-RELATED"/>
    <property type="match status" value="1"/>
</dbReference>
<dbReference type="CDD" id="cd00833">
    <property type="entry name" value="PKS"/>
    <property type="match status" value="2"/>
</dbReference>
<dbReference type="InterPro" id="IPR001227">
    <property type="entry name" value="Ac_transferase_dom_sf"/>
</dbReference>
<dbReference type="SUPFAM" id="SSF52151">
    <property type="entry name" value="FabD/lysophospholipase-like"/>
    <property type="match status" value="1"/>
</dbReference>
<sequence length="1826" mass="200428">MSHIAIIGLSCLFPDAHNPEQFWQNLINERISINQASKAEVEFDSSFFCQPDHPNLDQTYSLQGGYIRNFEFCPEEYKLPVEVLGGLDKTFQWSLYAAKEAINNSGYKEEPEVLRRCGVILGNLSFPTQLSQGLFSPLYQKSLTPVLEKISSIADQTPDRYYNPSNGFISSLPAAVIAQALGLSNIHFCLDAACSSAFYAIKLASHYLTAGKADLMLAGAVSAADALFVRMLFAGVRGLSPNHLTRPLNQSSPGLIPGDGVGMVMLKRYEDALRDEDEIWGVITGVGLSNDGKGKGLLVPNPKGQLLAYERAYQEAKISPSSIDYLECHATGTLLGDKTELKTISDFFQPFPLIGSAKANTGHLLTAAGMVGLTKVLLGMKAGVIPPTVNIECPLSEQVVTKMTAWTNPVKQAAISAFGFGGNNSHLVIEQNPNRINETVLTPVKLAITGMDALFGGCDGLDEFERTVYNGLQHFIPLPEKRWLGESISAPRGAYIKDFSIDPLAFKIPPDTISQLNPQQLLLLKVAHRAIEDAGLHPGMNVAVIVGADTELSVHELPERWNMKPKLRNFLAEHEVNLSVSQLEELEKILKDSIHHPVECPEYVSYIGNITASRIAAIWDFTGPAFTITAGENSTVRGLEVAQLLLSSGSVEAVVLGGVDLAGGIESVFLHSQMADINQGVNTLSFDEKVNGWMVGEGAGAVVLQSQEGVAASQRVYAVVDAIAIGDNFPTICEKAFDCASISAEDISYLEVNGSGIPGQDTAEIASILQSYGTGSNNLHCAIGSIKANIGHTYIASGMASLIKTALCLYHRYIPATPGWSGVKNPSQWENSPFYVATESRPWFLNTNGRRFAAINSLATDSTCGYVILSGSNTPCTSEDNRYLSQYPIQLFVFTADSEKELLQELQCFRDLLITREKLSKVAAEVFTKFQNHQKAYTLAIIGSDQESLVKQITAAEEGIKQAFSNNTPWQSPQGSYFTPCALGKSGKLAYVYPAAVNSYLYITRTIHRLFPELLQDIEDNGLYHRATQIEQLIYPRSLSKLSPQDLEKLEQKLLSNPLAMFESEIAVARYLTKTLEEKFKIRPEVVFGYSLGETSMMVAQGVWSDFVTGSEILNSSLLFSDQLSGRKQAVREFWKTDDLPGDFWVNYLLMADVDRIRSCVEGEERVYLTQINTHKEVLIAGERRACERIINKLGCPAFIAPFDHVIHCPPTLSQHSQIAEFNSLPSRSLPGIRFYSAAEYKPIVLERHAIAQTIATALCQSLDFPRLVNTVYGYGARIFIEAGAGSSCCRWIDKILQNQEHLSVSVNRRGTDDFLSILKALAKLVSHQVPMDLSSLYDFSKPMQHLEQLVSLAKNKMVEPMGEKIVIKPTLYTPTRSLTQKLGDPLFLSAYKVARPYMVGAMARGITSTEMVIALGKAQMLGSFGAGGLSLLEIERAINRIQQALPNGPYAFNLIHNPNHPEIEKQTVELYLKNQVTTIEASAFLDLTINLVYYRIAGLSLGSDGRVKVNHKIIAKISRPEIARKFLSPPPSSLIKRLVEQGLITPEQAKLAEQVPMADDITVEGDSGGHTDNRPLICLLPAIISLRDELNDQFNYSSLVRIGAAGGIGTPEAVLAAFMMGAAYVVTGSINQACVEAGTSEAVKKLLAEADMADVAMAPAADMFEMGVKLQVLKRGTMFAMRSHKLYEVYRAYNSLEEIPPEEREKLEQQVFHQKLSDAWEATANYLAKTNPEKLGKALNNPKLKMSLTFRSYLGQSSQWAIAGHASRQLDYQIWCGPAMGSFNNSVKNTPLADPKNRRVVDIADYLLNSATDLYNLHTTKTQNL</sequence>
<dbReference type="InterPro" id="IPR013785">
    <property type="entry name" value="Aldolase_TIM"/>
</dbReference>
<dbReference type="InterPro" id="IPR020841">
    <property type="entry name" value="PKS_Beta-ketoAc_synthase_dom"/>
</dbReference>
<dbReference type="SUPFAM" id="SSF53901">
    <property type="entry name" value="Thiolase-like"/>
    <property type="match status" value="2"/>
</dbReference>
<keyword evidence="4" id="KW-1185">Reference proteome</keyword>
<dbReference type="PANTHER" id="PTHR43074">
    <property type="entry name" value="OMEGA-3 POLYUNSATURATED FATTY ACID SYNTHASE PFAB-RELATED"/>
    <property type="match status" value="1"/>
</dbReference>
<evidence type="ECO:0000256" key="1">
    <source>
        <dbReference type="RuleBase" id="RU003694"/>
    </source>
</evidence>
<dbReference type="InterPro" id="IPR014030">
    <property type="entry name" value="Ketoacyl_synth_N"/>
</dbReference>
<dbReference type="Gene3D" id="3.40.366.10">
    <property type="entry name" value="Malonyl-Coenzyme A Acyl Carrier Protein, domain 2"/>
    <property type="match status" value="2"/>
</dbReference>
<evidence type="ECO:0000313" key="4">
    <source>
        <dbReference type="Proteomes" id="UP001159387"/>
    </source>
</evidence>
<dbReference type="Gene3D" id="3.40.47.10">
    <property type="match status" value="2"/>
</dbReference>
<dbReference type="InterPro" id="IPR049489">
    <property type="entry name" value="FabD-like_helical_ins"/>
</dbReference>
<feature type="domain" description="Ketosynthase family 3 (KS3)" evidence="2">
    <location>
        <begin position="443"/>
        <end position="871"/>
    </location>
</feature>
<reference evidence="3 4" key="1">
    <citation type="journal article" date="2023" name="J. Phycol.">
        <title>Chrysosporum ovalisporum is synonymous with the true-branching cyanobacterium Umezakia natans (Nostocales/Aphanizomenonaceae).</title>
        <authorList>
            <person name="McGregor G.B."/>
            <person name="Sendall B.C."/>
            <person name="Niiyama Y."/>
            <person name="Tuji A."/>
            <person name="Willis A."/>
        </authorList>
    </citation>
    <scope>NUCLEOTIDE SEQUENCE [LARGE SCALE GENOMIC DNA]</scope>
    <source>
        <strain evidence="3 4">ANA360D</strain>
    </source>
</reference>
<feature type="domain" description="Ketosynthase family 3 (KS3)" evidence="2">
    <location>
        <begin position="1"/>
        <end position="431"/>
    </location>
</feature>
<protein>
    <submittedName>
        <fullName evidence="3">PfaD family polyunsaturated fatty acid/polyketide biosynthesis protein</fullName>
    </submittedName>
</protein>
<dbReference type="InterPro" id="IPR014031">
    <property type="entry name" value="Ketoacyl_synth_C"/>
</dbReference>
<dbReference type="InterPro" id="IPR014181">
    <property type="entry name" value="Omega3_polyunsat_FA_synth-like"/>
</dbReference>
<dbReference type="NCBIfam" id="TIGR02814">
    <property type="entry name" value="pfaD_fam"/>
    <property type="match status" value="1"/>
</dbReference>
<dbReference type="SUPFAM" id="SSF51395">
    <property type="entry name" value="FMN-linked oxidoreductases"/>
    <property type="match status" value="1"/>
</dbReference>
<proteinExistence type="inferred from homology"/>
<accession>A0AA43GQR3</accession>
<dbReference type="Gene3D" id="3.20.20.70">
    <property type="entry name" value="Aldolase class I"/>
    <property type="match status" value="1"/>
</dbReference>
<dbReference type="InterPro" id="IPR014179">
    <property type="entry name" value="PfaD-like_TIM-barrel"/>
</dbReference>
<name>A0AA43GQR3_9CYAN</name>
<dbReference type="Proteomes" id="UP001159387">
    <property type="component" value="Unassembled WGS sequence"/>
</dbReference>
<organism evidence="3 4">
    <name type="scientific">Chrysosporum bergii ANA360D</name>
    <dbReference type="NCBI Taxonomy" id="617107"/>
    <lineage>
        <taxon>Bacteria</taxon>
        <taxon>Bacillati</taxon>
        <taxon>Cyanobacteriota</taxon>
        <taxon>Cyanophyceae</taxon>
        <taxon>Nostocales</taxon>
        <taxon>Nodulariaceae</taxon>
        <taxon>Chrysosporum</taxon>
    </lineage>
</organism>
<dbReference type="Gene3D" id="3.30.70.3290">
    <property type="match status" value="1"/>
</dbReference>
<comment type="similarity">
    <text evidence="1">Belongs to the thiolase-like superfamily. Beta-ketoacyl-ACP synthases family.</text>
</comment>
<evidence type="ECO:0000313" key="3">
    <source>
        <dbReference type="EMBL" id="MDH6059830.1"/>
    </source>
</evidence>
<gene>
    <name evidence="3" type="ORF">NWP17_05160</name>
</gene>
<keyword evidence="1" id="KW-0808">Transferase</keyword>
<dbReference type="InterPro" id="IPR016035">
    <property type="entry name" value="Acyl_Trfase/lysoPLipase"/>
</dbReference>
<dbReference type="Pfam" id="PF21607">
    <property type="entry name" value="FabD_helical_ins"/>
    <property type="match status" value="1"/>
</dbReference>
<dbReference type="GO" id="GO:0016746">
    <property type="term" value="F:acyltransferase activity"/>
    <property type="evidence" value="ECO:0007669"/>
    <property type="project" value="InterPro"/>
</dbReference>
<dbReference type="InterPro" id="IPR016039">
    <property type="entry name" value="Thiolase-like"/>
</dbReference>
<dbReference type="SMART" id="SM00825">
    <property type="entry name" value="PKS_KS"/>
    <property type="match status" value="1"/>
</dbReference>
<evidence type="ECO:0000259" key="2">
    <source>
        <dbReference type="PROSITE" id="PS52004"/>
    </source>
</evidence>
<dbReference type="PROSITE" id="PS52004">
    <property type="entry name" value="KS3_2"/>
    <property type="match status" value="2"/>
</dbReference>
<dbReference type="CDD" id="cd04742">
    <property type="entry name" value="NPD_FabD"/>
    <property type="match status" value="1"/>
</dbReference>
<dbReference type="EMBL" id="JANQDH010000034">
    <property type="protein sequence ID" value="MDH6059830.1"/>
    <property type="molecule type" value="Genomic_DNA"/>
</dbReference>
<dbReference type="Pfam" id="PF03060">
    <property type="entry name" value="NMO"/>
    <property type="match status" value="1"/>
</dbReference>
<dbReference type="Pfam" id="PF02801">
    <property type="entry name" value="Ketoacyl-synt_C"/>
    <property type="match status" value="2"/>
</dbReference>
<dbReference type="NCBIfam" id="TIGR02816">
    <property type="entry name" value="pfaB_fam"/>
    <property type="match status" value="1"/>
</dbReference>
<comment type="caution">
    <text evidence="3">The sequence shown here is derived from an EMBL/GenBank/DDBJ whole genome shotgun (WGS) entry which is preliminary data.</text>
</comment>